<evidence type="ECO:0000313" key="2">
    <source>
        <dbReference type="Proteomes" id="UP000235994"/>
    </source>
</evidence>
<keyword evidence="2" id="KW-1185">Reference proteome</keyword>
<dbReference type="EMBL" id="POQS01000022">
    <property type="protein sequence ID" value="PND29719.1"/>
    <property type="molecule type" value="Genomic_DNA"/>
</dbReference>
<accession>A0A2N8K8D8</accession>
<dbReference type="Proteomes" id="UP000235994">
    <property type="component" value="Unassembled WGS sequence"/>
</dbReference>
<name>A0A2N8K8D8_9BURK</name>
<proteinExistence type="predicted"/>
<reference evidence="1 2" key="1">
    <citation type="submission" date="2018-01" db="EMBL/GenBank/DDBJ databases">
        <title>The draft genome of an aniline degradation strain ANB-1.</title>
        <authorList>
            <person name="Zhang L."/>
            <person name="Jiang J."/>
        </authorList>
    </citation>
    <scope>NUCLEOTIDE SEQUENCE [LARGE SCALE GENOMIC DNA]</scope>
    <source>
        <strain evidence="1 2">ANB-1</strain>
    </source>
</reference>
<organism evidence="1 2">
    <name type="scientific">Achromobacter pulmonis</name>
    <dbReference type="NCBI Taxonomy" id="1389932"/>
    <lineage>
        <taxon>Bacteria</taxon>
        <taxon>Pseudomonadati</taxon>
        <taxon>Pseudomonadota</taxon>
        <taxon>Betaproteobacteria</taxon>
        <taxon>Burkholderiales</taxon>
        <taxon>Alcaligenaceae</taxon>
        <taxon>Achromobacter</taxon>
    </lineage>
</organism>
<gene>
    <name evidence="1" type="ORF">C1I89_33190</name>
</gene>
<sequence>MRCAVCSRQAKGLGYFNPRLRRSDPRRYSDRWVFCSMPCQNAFSRLMERLTQFQEDAVIDPSDMELAAMQSALGPLGEYVASIGMDRPLADYGKDEVLRLVEVVVDAYQAHMLAEHERMVERDRTFFEQLASRKATAGTGGDHHRIPF</sequence>
<evidence type="ECO:0000313" key="1">
    <source>
        <dbReference type="EMBL" id="PND29719.1"/>
    </source>
</evidence>
<dbReference type="AlphaFoldDB" id="A0A2N8K8D8"/>
<comment type="caution">
    <text evidence="1">The sequence shown here is derived from an EMBL/GenBank/DDBJ whole genome shotgun (WGS) entry which is preliminary data.</text>
</comment>
<dbReference type="InterPro" id="IPR045422">
    <property type="entry name" value="DUF6511"/>
</dbReference>
<protein>
    <submittedName>
        <fullName evidence="1">Uncharacterized protein</fullName>
    </submittedName>
</protein>
<dbReference type="Pfam" id="PF20121">
    <property type="entry name" value="DUF6511"/>
    <property type="match status" value="1"/>
</dbReference>